<reference evidence="1" key="1">
    <citation type="submission" date="2024-08" db="EMBL/GenBank/DDBJ databases">
        <authorList>
            <person name="Yu S.T."/>
        </authorList>
    </citation>
    <scope>NUCLEOTIDE SEQUENCE</scope>
    <source>
        <strain evidence="1">R33</strain>
    </source>
</reference>
<dbReference type="EMBL" id="CP165727">
    <property type="protein sequence ID" value="XDV66330.1"/>
    <property type="molecule type" value="Genomic_DNA"/>
</dbReference>
<protein>
    <submittedName>
        <fullName evidence="1">Uncharacterized protein</fullName>
    </submittedName>
</protein>
<gene>
    <name evidence="1" type="ORF">AB5J51_27100</name>
</gene>
<name>A0AB39Y869_9ACTN</name>
<dbReference type="AlphaFoldDB" id="A0AB39Y869"/>
<organism evidence="1">
    <name type="scientific">Streptomyces sp. R33</name>
    <dbReference type="NCBI Taxonomy" id="3238629"/>
    <lineage>
        <taxon>Bacteria</taxon>
        <taxon>Bacillati</taxon>
        <taxon>Actinomycetota</taxon>
        <taxon>Actinomycetes</taxon>
        <taxon>Kitasatosporales</taxon>
        <taxon>Streptomycetaceae</taxon>
        <taxon>Streptomyces</taxon>
    </lineage>
</organism>
<evidence type="ECO:0000313" key="1">
    <source>
        <dbReference type="EMBL" id="XDV66330.1"/>
    </source>
</evidence>
<dbReference type="RefSeq" id="WP_369778855.1">
    <property type="nucleotide sequence ID" value="NZ_CP165727.1"/>
</dbReference>
<proteinExistence type="predicted"/>
<sequence>MHTTSTHLRDIALRWTDLRDALGTPTQLAAFGLGLRSYLAALDHHDAEQAAYDRAHAAHRRSQERNPAQIGQRPVPVSLRVYDTMRAIEAALAACADAVAAAVQIEPVPFAGRDWPADDRARRNARARADLADPRRWRFRGTTPSAPHTALWLLARIEHRPGPFRALTEQHRRHIGAVARGAAERIESVLDLADGSRRLGAEHTCQCGGTIEVYGGAGATPCARCKGCGALWTEAGVIAA</sequence>
<accession>A0AB39Y869</accession>